<name>A0A2P5HTS1_DIAHE</name>
<accession>A0A2P5HTS1</accession>
<keyword evidence="3" id="KW-1185">Reference proteome</keyword>
<dbReference type="EMBL" id="MAVT02000756">
    <property type="protein sequence ID" value="POS73664.1"/>
    <property type="molecule type" value="Genomic_DNA"/>
</dbReference>
<evidence type="ECO:0000313" key="2">
    <source>
        <dbReference type="EMBL" id="POS73664.1"/>
    </source>
</evidence>
<dbReference type="InParanoid" id="A0A2P5HTS1"/>
<reference evidence="2" key="1">
    <citation type="submission" date="2017-09" db="EMBL/GenBank/DDBJ databases">
        <title>Polyketide synthases of a Diaporthe helianthi virulent isolate.</title>
        <authorList>
            <person name="Baroncelli R."/>
        </authorList>
    </citation>
    <scope>NUCLEOTIDE SEQUENCE [LARGE SCALE GENOMIC DNA]</scope>
    <source>
        <strain evidence="2">7/96</strain>
    </source>
</reference>
<organism evidence="2 3">
    <name type="scientific">Diaporthe helianthi</name>
    <dbReference type="NCBI Taxonomy" id="158607"/>
    <lineage>
        <taxon>Eukaryota</taxon>
        <taxon>Fungi</taxon>
        <taxon>Dikarya</taxon>
        <taxon>Ascomycota</taxon>
        <taxon>Pezizomycotina</taxon>
        <taxon>Sordariomycetes</taxon>
        <taxon>Sordariomycetidae</taxon>
        <taxon>Diaporthales</taxon>
        <taxon>Diaporthaceae</taxon>
        <taxon>Diaporthe</taxon>
    </lineage>
</organism>
<gene>
    <name evidence="2" type="ORF">DHEL01_v207938</name>
</gene>
<dbReference type="Proteomes" id="UP000094444">
    <property type="component" value="Unassembled WGS sequence"/>
</dbReference>
<comment type="caution">
    <text evidence="2">The sequence shown here is derived from an EMBL/GenBank/DDBJ whole genome shotgun (WGS) entry which is preliminary data.</text>
</comment>
<protein>
    <submittedName>
        <fullName evidence="2">Uncharacterized protein</fullName>
    </submittedName>
</protein>
<feature type="region of interest" description="Disordered" evidence="1">
    <location>
        <begin position="1"/>
        <end position="22"/>
    </location>
</feature>
<evidence type="ECO:0000313" key="3">
    <source>
        <dbReference type="Proteomes" id="UP000094444"/>
    </source>
</evidence>
<proteinExistence type="predicted"/>
<sequence length="91" mass="9632">MDGAPPCGYGTSTPPSHGLEPERMGGIIKLTVSNIAQSRGADAGDPHVGAEGLALAYPRHRISQPDCHYCRNELASIAPTTRSKYASTLFH</sequence>
<dbReference type="AlphaFoldDB" id="A0A2P5HTS1"/>
<evidence type="ECO:0000256" key="1">
    <source>
        <dbReference type="SAM" id="MobiDB-lite"/>
    </source>
</evidence>